<organism evidence="1 2">
    <name type="scientific">Marinomonas phaeophyticola</name>
    <dbReference type="NCBI Taxonomy" id="3004091"/>
    <lineage>
        <taxon>Bacteria</taxon>
        <taxon>Pseudomonadati</taxon>
        <taxon>Pseudomonadota</taxon>
        <taxon>Gammaproteobacteria</taxon>
        <taxon>Oceanospirillales</taxon>
        <taxon>Oceanospirillaceae</taxon>
        <taxon>Marinomonas</taxon>
    </lineage>
</organism>
<evidence type="ECO:0000313" key="2">
    <source>
        <dbReference type="Proteomes" id="UP001149719"/>
    </source>
</evidence>
<sequence length="55" mass="6097">MFTAFTQQHCDALLSIRANETKLGQQVLLANPKLNLAENAQLAANAARVWHHSHC</sequence>
<gene>
    <name evidence="1" type="ORF">O1D97_02570</name>
</gene>
<protein>
    <submittedName>
        <fullName evidence="1">Uncharacterized protein</fullName>
    </submittedName>
</protein>
<dbReference type="Proteomes" id="UP001149719">
    <property type="component" value="Unassembled WGS sequence"/>
</dbReference>
<comment type="caution">
    <text evidence="1">The sequence shown here is derived from an EMBL/GenBank/DDBJ whole genome shotgun (WGS) entry which is preliminary data.</text>
</comment>
<proteinExistence type="predicted"/>
<dbReference type="EMBL" id="JAPUBN010000009">
    <property type="protein sequence ID" value="MCZ2720559.1"/>
    <property type="molecule type" value="Genomic_DNA"/>
</dbReference>
<keyword evidence="2" id="KW-1185">Reference proteome</keyword>
<dbReference type="RefSeq" id="WP_269122566.1">
    <property type="nucleotide sequence ID" value="NZ_JAPUBN010000009.1"/>
</dbReference>
<evidence type="ECO:0000313" key="1">
    <source>
        <dbReference type="EMBL" id="MCZ2720559.1"/>
    </source>
</evidence>
<accession>A0ABT4JQF4</accession>
<reference evidence="1" key="1">
    <citation type="submission" date="2022-12" db="EMBL/GenBank/DDBJ databases">
        <title>Marinomonas 15G1-11 sp. nov, isolated from marine algae.</title>
        <authorList>
            <person name="Butt M."/>
            <person name="Choi D.G."/>
            <person name="Kim J.M."/>
            <person name="Lee J.K."/>
            <person name="Baek J.H."/>
            <person name="Jeon C.O."/>
        </authorList>
    </citation>
    <scope>NUCLEOTIDE SEQUENCE</scope>
    <source>
        <strain evidence="1">15G1-11</strain>
    </source>
</reference>
<name>A0ABT4JQF4_9GAMM</name>